<keyword evidence="5 8" id="KW-0812">Transmembrane</keyword>
<evidence type="ECO:0000256" key="3">
    <source>
        <dbReference type="ARBA" id="ARBA00022448"/>
    </source>
</evidence>
<evidence type="ECO:0000256" key="7">
    <source>
        <dbReference type="ARBA" id="ARBA00023136"/>
    </source>
</evidence>
<feature type="transmembrane region" description="Helical" evidence="8">
    <location>
        <begin position="74"/>
        <end position="103"/>
    </location>
</feature>
<keyword evidence="4 8" id="KW-1003">Cell membrane</keyword>
<comment type="subcellular location">
    <subcellularLocation>
        <location evidence="1 8">Cell membrane</location>
        <topology evidence="1 8">Multi-pass membrane protein</topology>
    </subcellularLocation>
</comment>
<name>A0ABU4WC99_9FUSO</name>
<comment type="similarity">
    <text evidence="2 8">Belongs to the 4-toluene sulfonate uptake permease (TSUP) (TC 2.A.102) family.</text>
</comment>
<evidence type="ECO:0000256" key="8">
    <source>
        <dbReference type="RuleBase" id="RU363041"/>
    </source>
</evidence>
<dbReference type="Pfam" id="PF01925">
    <property type="entry name" value="TauE"/>
    <property type="match status" value="1"/>
</dbReference>
<dbReference type="InterPro" id="IPR052017">
    <property type="entry name" value="TSUP"/>
</dbReference>
<comment type="caution">
    <text evidence="9">The sequence shown here is derived from an EMBL/GenBank/DDBJ whole genome shotgun (WGS) entry which is preliminary data.</text>
</comment>
<reference evidence="10" key="1">
    <citation type="submission" date="2023-07" db="EMBL/GenBank/DDBJ databases">
        <authorList>
            <person name="Colorado M.A."/>
            <person name="Villamil L.M."/>
            <person name="Melo J.F."/>
            <person name="Rodriguez J.A."/>
            <person name="Ruiz R.Y."/>
        </authorList>
    </citation>
    <scope>NUCLEOTIDE SEQUENCE [LARGE SCALE GENOMIC DNA]</scope>
    <source>
        <strain evidence="10">C33</strain>
    </source>
</reference>
<accession>A0ABU4WC99</accession>
<keyword evidence="3" id="KW-0813">Transport</keyword>
<evidence type="ECO:0000256" key="4">
    <source>
        <dbReference type="ARBA" id="ARBA00022475"/>
    </source>
</evidence>
<organism evidence="9 10">
    <name type="scientific">Candidatus Cetobacterium colombiensis</name>
    <dbReference type="NCBI Taxonomy" id="3073100"/>
    <lineage>
        <taxon>Bacteria</taxon>
        <taxon>Fusobacteriati</taxon>
        <taxon>Fusobacteriota</taxon>
        <taxon>Fusobacteriia</taxon>
        <taxon>Fusobacteriales</taxon>
        <taxon>Fusobacteriaceae</taxon>
        <taxon>Cetobacterium</taxon>
    </lineage>
</organism>
<evidence type="ECO:0000256" key="2">
    <source>
        <dbReference type="ARBA" id="ARBA00009142"/>
    </source>
</evidence>
<keyword evidence="7 8" id="KW-0472">Membrane</keyword>
<dbReference type="RefSeq" id="WP_320313533.1">
    <property type="nucleotide sequence ID" value="NZ_JAVIKH010000007.1"/>
</dbReference>
<evidence type="ECO:0000256" key="6">
    <source>
        <dbReference type="ARBA" id="ARBA00022989"/>
    </source>
</evidence>
<proteinExistence type="inferred from homology"/>
<evidence type="ECO:0000256" key="1">
    <source>
        <dbReference type="ARBA" id="ARBA00004651"/>
    </source>
</evidence>
<feature type="transmembrane region" description="Helical" evidence="8">
    <location>
        <begin position="123"/>
        <end position="150"/>
    </location>
</feature>
<feature type="transmembrane region" description="Helical" evidence="8">
    <location>
        <begin position="192"/>
        <end position="212"/>
    </location>
</feature>
<dbReference type="Proteomes" id="UP001279681">
    <property type="component" value="Unassembled WGS sequence"/>
</dbReference>
<keyword evidence="6 8" id="KW-1133">Transmembrane helix</keyword>
<evidence type="ECO:0000256" key="5">
    <source>
        <dbReference type="ARBA" id="ARBA00022692"/>
    </source>
</evidence>
<keyword evidence="10" id="KW-1185">Reference proteome</keyword>
<evidence type="ECO:0000313" key="10">
    <source>
        <dbReference type="Proteomes" id="UP001279681"/>
    </source>
</evidence>
<dbReference type="EMBL" id="JAVIKH010000007">
    <property type="protein sequence ID" value="MDX8336128.1"/>
    <property type="molecule type" value="Genomic_DNA"/>
</dbReference>
<dbReference type="PANTHER" id="PTHR30269">
    <property type="entry name" value="TRANSMEMBRANE PROTEIN YFCA"/>
    <property type="match status" value="1"/>
</dbReference>
<feature type="transmembrane region" description="Helical" evidence="8">
    <location>
        <begin position="45"/>
        <end position="62"/>
    </location>
</feature>
<dbReference type="InterPro" id="IPR002781">
    <property type="entry name" value="TM_pro_TauE-like"/>
</dbReference>
<evidence type="ECO:0000313" key="9">
    <source>
        <dbReference type="EMBL" id="MDX8336128.1"/>
    </source>
</evidence>
<feature type="transmembrane region" description="Helical" evidence="8">
    <location>
        <begin position="162"/>
        <end position="180"/>
    </location>
</feature>
<sequence>MLKDILFLAVVFLTNIIQGITGFAGTVLAMPPGIFLQGIDTAKMVLNILGILSSIWIIFISYKDIDWKEVKKILIFMIIGVALGMKLFTLLPLGFLLKIYAFFIILMALKGIFIKGEIQTPKWVLIGVILLAGVVHGMFVSGGPLIMIYVAKKLKSKSSFRATLAVVWIVLNSYLAFSHYNQGVFTPENIKLLWMSIPPFAFGMIAGNILHYKMSQASFLKLSYILLSISGMALIVK</sequence>
<dbReference type="PANTHER" id="PTHR30269:SF37">
    <property type="entry name" value="MEMBRANE TRANSPORTER PROTEIN"/>
    <property type="match status" value="1"/>
</dbReference>
<protein>
    <recommendedName>
        <fullName evidence="8">Probable membrane transporter protein</fullName>
    </recommendedName>
</protein>
<feature type="transmembrane region" description="Helical" evidence="8">
    <location>
        <begin position="219"/>
        <end position="236"/>
    </location>
</feature>
<gene>
    <name evidence="9" type="ORF">RFV38_06410</name>
</gene>